<dbReference type="RefSeq" id="WP_048542077.1">
    <property type="nucleotide sequence ID" value="NZ_NVGA01000007.1"/>
</dbReference>
<name>A0A2B6XEY1_9BACI</name>
<reference evidence="1 2" key="1">
    <citation type="submission" date="2017-09" db="EMBL/GenBank/DDBJ databases">
        <title>Large-scale bioinformatics analysis of Bacillus genomes uncovers conserved roles of natural products in bacterial physiology.</title>
        <authorList>
            <consortium name="Agbiome Team Llc"/>
            <person name="Bleich R.M."/>
            <person name="Grubbs K.J."/>
            <person name="Santa Maria K.C."/>
            <person name="Allen S.E."/>
            <person name="Farag S."/>
            <person name="Shank E.A."/>
            <person name="Bowers A."/>
        </authorList>
    </citation>
    <scope>NUCLEOTIDE SEQUENCE [LARGE SCALE GENOMIC DNA]</scope>
    <source>
        <strain evidence="1 2">AFS080080</strain>
    </source>
</reference>
<accession>A0A0J7HUJ1</accession>
<proteinExistence type="predicted"/>
<protein>
    <submittedName>
        <fullName evidence="1">Uncharacterized protein</fullName>
    </submittedName>
</protein>
<comment type="caution">
    <text evidence="1">The sequence shown here is derived from an EMBL/GenBank/DDBJ whole genome shotgun (WGS) entry which is preliminary data.</text>
</comment>
<dbReference type="Proteomes" id="UP000223311">
    <property type="component" value="Unassembled WGS sequence"/>
</dbReference>
<dbReference type="EMBL" id="NVGE01000011">
    <property type="protein sequence ID" value="PFZ31819.1"/>
    <property type="molecule type" value="Genomic_DNA"/>
</dbReference>
<evidence type="ECO:0000313" key="1">
    <source>
        <dbReference type="EMBL" id="PFZ31819.1"/>
    </source>
</evidence>
<organism evidence="1 2">
    <name type="scientific">Bacillus wiedmannii</name>
    <dbReference type="NCBI Taxonomy" id="1890302"/>
    <lineage>
        <taxon>Bacteria</taxon>
        <taxon>Bacillati</taxon>
        <taxon>Bacillota</taxon>
        <taxon>Bacilli</taxon>
        <taxon>Bacillales</taxon>
        <taxon>Bacillaceae</taxon>
        <taxon>Bacillus</taxon>
        <taxon>Bacillus cereus group</taxon>
    </lineage>
</organism>
<accession>A0A2B6XEY1</accession>
<evidence type="ECO:0000313" key="2">
    <source>
        <dbReference type="Proteomes" id="UP000223311"/>
    </source>
</evidence>
<dbReference type="AlphaFoldDB" id="A0A2B6XEY1"/>
<gene>
    <name evidence="1" type="ORF">COL66_11290</name>
</gene>
<sequence length="120" mass="13564">MEWILVGINVLFGLFILISGLIYLKNTVMTYKEDIETKNSNKESDFSSVVDIVIVCIFILMPTWINNSKVDFLVDIILPGFIIAGGIKSIQYLFPNRISGTKYLKYLIFIILGVLNGILI</sequence>